<comment type="caution">
    <text evidence="2">The sequence shown here is derived from an EMBL/GenBank/DDBJ whole genome shotgun (WGS) entry which is preliminary data.</text>
</comment>
<dbReference type="EMBL" id="JANUGW010000005">
    <property type="protein sequence ID" value="MCS0581808.1"/>
    <property type="molecule type" value="Genomic_DNA"/>
</dbReference>
<feature type="transmembrane region" description="Helical" evidence="1">
    <location>
        <begin position="113"/>
        <end position="133"/>
    </location>
</feature>
<proteinExistence type="predicted"/>
<feature type="transmembrane region" description="Helical" evidence="1">
    <location>
        <begin position="236"/>
        <end position="256"/>
    </location>
</feature>
<organism evidence="2 3">
    <name type="scientific">Massilia pinisoli</name>
    <dbReference type="NCBI Taxonomy" id="1772194"/>
    <lineage>
        <taxon>Bacteria</taxon>
        <taxon>Pseudomonadati</taxon>
        <taxon>Pseudomonadota</taxon>
        <taxon>Betaproteobacteria</taxon>
        <taxon>Burkholderiales</taxon>
        <taxon>Oxalobacteraceae</taxon>
        <taxon>Telluria group</taxon>
        <taxon>Massilia</taxon>
    </lineage>
</organism>
<reference evidence="2 3" key="1">
    <citation type="submission" date="2022-08" db="EMBL/GenBank/DDBJ databases">
        <title>Reclassification of Massilia species as members of the genera Telluria, Duganella, Pseudoduganella, Mokoshia gen. nov. and Zemynaea gen. nov. using orthogonal and non-orthogonal genome-based approaches.</title>
        <authorList>
            <person name="Bowman J.P."/>
        </authorList>
    </citation>
    <scope>NUCLEOTIDE SEQUENCE [LARGE SCALE GENOMIC DNA]</scope>
    <source>
        <strain evidence="2 3">JCM 31316</strain>
    </source>
</reference>
<keyword evidence="1" id="KW-1133">Transmembrane helix</keyword>
<keyword evidence="1" id="KW-0812">Transmembrane</keyword>
<gene>
    <name evidence="2" type="ORF">NX784_09410</name>
</gene>
<dbReference type="Proteomes" id="UP001204151">
    <property type="component" value="Unassembled WGS sequence"/>
</dbReference>
<feature type="transmembrane region" description="Helical" evidence="1">
    <location>
        <begin position="291"/>
        <end position="307"/>
    </location>
</feature>
<accession>A0ABT1ZPG5</accession>
<protein>
    <recommendedName>
        <fullName evidence="4">DUF2029 domain-containing protein</fullName>
    </recommendedName>
</protein>
<keyword evidence="3" id="KW-1185">Reference proteome</keyword>
<feature type="transmembrane region" description="Helical" evidence="1">
    <location>
        <begin position="160"/>
        <end position="184"/>
    </location>
</feature>
<feature type="transmembrane region" description="Helical" evidence="1">
    <location>
        <begin position="268"/>
        <end position="285"/>
    </location>
</feature>
<feature type="transmembrane region" description="Helical" evidence="1">
    <location>
        <begin position="191"/>
        <end position="216"/>
    </location>
</feature>
<sequence length="325" mass="34145">MARQAGNVYRIPRRFNWPFVIGGFAVLALAIMLGRWGGAVGDSIAYSDTAGWLRGDAPLSALRAPFAYRLAVPALAAVLPGALQNTFAALNWICVTATASLATAAVRRMGFGARRALAAGLLVVLSLPTFWYAPCPLVDPASVCMRMLFVFAVLTTQPRLALVAALAATAVLEENILLLGWLLVTRRVAVNFGLAALAAAAGWLAAVRGAIVPGLTQAAWLPGIGAMGARLGDTRGLLALAGCACVVLPLALAGIWRAPPRIHALRSLLGLMALPALYGAVNLRVDGTGVWALYPFLVPFAVSLGLPRRSRTVPDVRPLRTSRRA</sequence>
<evidence type="ECO:0000256" key="1">
    <source>
        <dbReference type="SAM" id="Phobius"/>
    </source>
</evidence>
<keyword evidence="1" id="KW-0472">Membrane</keyword>
<name>A0ABT1ZPG5_9BURK</name>
<feature type="transmembrane region" description="Helical" evidence="1">
    <location>
        <begin position="15"/>
        <end position="34"/>
    </location>
</feature>
<dbReference type="RefSeq" id="WP_258816384.1">
    <property type="nucleotide sequence ID" value="NZ_JANUGW010000005.1"/>
</dbReference>
<evidence type="ECO:0000313" key="3">
    <source>
        <dbReference type="Proteomes" id="UP001204151"/>
    </source>
</evidence>
<evidence type="ECO:0000313" key="2">
    <source>
        <dbReference type="EMBL" id="MCS0581808.1"/>
    </source>
</evidence>
<evidence type="ECO:0008006" key="4">
    <source>
        <dbReference type="Google" id="ProtNLM"/>
    </source>
</evidence>